<evidence type="ECO:0000256" key="7">
    <source>
        <dbReference type="SAM" id="MobiDB-lite"/>
    </source>
</evidence>
<sequence length="269" mass="29152">MERDGNNSMSAVNGFVRAGVSNSGGSADVAVTVAAPFVVKTYRMVNDPATDSVISWGKDNNTFVGFRKVDSDRWEFAHVSFLRGQTQLLRHIVRRNSGASGGKKKELDEGEGALDDDSSTTMVAMEVVRLKKEQRAIDDKVALMWQRVKETERRPKQMLAFLVKVVGDVQMLQRLVGPVGDDGILGGTQVPGEKRARLCCDYATNSGHDGNMNSWPLDIDQGVLNDSSLLGFGDLNVSTSALPVNSSEFWSGDGGGCGGGYDPYHFQIN</sequence>
<keyword evidence="4 9" id="KW-0346">Stress response</keyword>
<evidence type="ECO:0000313" key="10">
    <source>
        <dbReference type="Proteomes" id="UP000623129"/>
    </source>
</evidence>
<evidence type="ECO:0000256" key="1">
    <source>
        <dbReference type="ARBA" id="ARBA00004123"/>
    </source>
</evidence>
<dbReference type="OrthoDB" id="60033at2759"/>
<proteinExistence type="predicted"/>
<reference evidence="9" key="1">
    <citation type="submission" date="2020-01" db="EMBL/GenBank/DDBJ databases">
        <title>Genome sequence of Kobresia littledalei, the first chromosome-level genome in the family Cyperaceae.</title>
        <authorList>
            <person name="Qu G."/>
        </authorList>
    </citation>
    <scope>NUCLEOTIDE SEQUENCE</scope>
    <source>
        <strain evidence="9">C.B.Clarke</strain>
        <tissue evidence="9">Leaf</tissue>
    </source>
</reference>
<dbReference type="EMBL" id="SWLB01000010">
    <property type="protein sequence ID" value="KAF3333342.1"/>
    <property type="molecule type" value="Genomic_DNA"/>
</dbReference>
<dbReference type="InterPro" id="IPR000232">
    <property type="entry name" value="HSF_DNA-bd"/>
</dbReference>
<evidence type="ECO:0000256" key="2">
    <source>
        <dbReference type="ARBA" id="ARBA00011233"/>
    </source>
</evidence>
<dbReference type="GO" id="GO:0006357">
    <property type="term" value="P:regulation of transcription by RNA polymerase II"/>
    <property type="evidence" value="ECO:0007669"/>
    <property type="project" value="TreeGrafter"/>
</dbReference>
<accession>A0A833VC32</accession>
<evidence type="ECO:0000259" key="8">
    <source>
        <dbReference type="SMART" id="SM00415"/>
    </source>
</evidence>
<keyword evidence="5" id="KW-0238">DNA-binding</keyword>
<feature type="domain" description="HSF-type DNA-binding" evidence="8">
    <location>
        <begin position="33"/>
        <end position="95"/>
    </location>
</feature>
<dbReference type="SUPFAM" id="SSF46785">
    <property type="entry name" value="Winged helix' DNA-binding domain"/>
    <property type="match status" value="1"/>
</dbReference>
<dbReference type="GO" id="GO:0005634">
    <property type="term" value="C:nucleus"/>
    <property type="evidence" value="ECO:0007669"/>
    <property type="project" value="UniProtKB-SubCell"/>
</dbReference>
<comment type="subunit">
    <text evidence="2">Homotrimer.</text>
</comment>
<evidence type="ECO:0000256" key="3">
    <source>
        <dbReference type="ARBA" id="ARBA00022553"/>
    </source>
</evidence>
<keyword evidence="3" id="KW-0597">Phosphoprotein</keyword>
<dbReference type="GO" id="GO:0000978">
    <property type="term" value="F:RNA polymerase II cis-regulatory region sequence-specific DNA binding"/>
    <property type="evidence" value="ECO:0007669"/>
    <property type="project" value="TreeGrafter"/>
</dbReference>
<evidence type="ECO:0000256" key="6">
    <source>
        <dbReference type="ARBA" id="ARBA00023242"/>
    </source>
</evidence>
<feature type="compositionally biased region" description="Acidic residues" evidence="7">
    <location>
        <begin position="108"/>
        <end position="117"/>
    </location>
</feature>
<evidence type="ECO:0000256" key="4">
    <source>
        <dbReference type="ARBA" id="ARBA00023016"/>
    </source>
</evidence>
<comment type="subcellular location">
    <subcellularLocation>
        <location evidence="1">Nucleus</location>
    </subcellularLocation>
</comment>
<dbReference type="SMART" id="SM00415">
    <property type="entry name" value="HSF"/>
    <property type="match status" value="1"/>
</dbReference>
<dbReference type="PANTHER" id="PTHR10015">
    <property type="entry name" value="HEAT SHOCK TRANSCRIPTION FACTOR"/>
    <property type="match status" value="1"/>
</dbReference>
<organism evidence="9 10">
    <name type="scientific">Carex littledalei</name>
    <dbReference type="NCBI Taxonomy" id="544730"/>
    <lineage>
        <taxon>Eukaryota</taxon>
        <taxon>Viridiplantae</taxon>
        <taxon>Streptophyta</taxon>
        <taxon>Embryophyta</taxon>
        <taxon>Tracheophyta</taxon>
        <taxon>Spermatophyta</taxon>
        <taxon>Magnoliopsida</taxon>
        <taxon>Liliopsida</taxon>
        <taxon>Poales</taxon>
        <taxon>Cyperaceae</taxon>
        <taxon>Cyperoideae</taxon>
        <taxon>Cariceae</taxon>
        <taxon>Carex</taxon>
        <taxon>Carex subgen. Euthyceras</taxon>
    </lineage>
</organism>
<dbReference type="InterPro" id="IPR036390">
    <property type="entry name" value="WH_DNA-bd_sf"/>
</dbReference>
<keyword evidence="6" id="KW-0539">Nucleus</keyword>
<evidence type="ECO:0000256" key="5">
    <source>
        <dbReference type="ARBA" id="ARBA00023125"/>
    </source>
</evidence>
<dbReference type="InterPro" id="IPR036388">
    <property type="entry name" value="WH-like_DNA-bd_sf"/>
</dbReference>
<protein>
    <submittedName>
        <fullName evidence="9">Heat shock factor protein 1</fullName>
    </submittedName>
</protein>
<dbReference type="Gene3D" id="1.10.10.10">
    <property type="entry name" value="Winged helix-like DNA-binding domain superfamily/Winged helix DNA-binding domain"/>
    <property type="match status" value="1"/>
</dbReference>
<dbReference type="Proteomes" id="UP000623129">
    <property type="component" value="Unassembled WGS sequence"/>
</dbReference>
<dbReference type="AlphaFoldDB" id="A0A833VC32"/>
<evidence type="ECO:0000313" key="9">
    <source>
        <dbReference type="EMBL" id="KAF3333342.1"/>
    </source>
</evidence>
<gene>
    <name evidence="9" type="ORF">FCM35_KLT01033</name>
</gene>
<dbReference type="GO" id="GO:0034605">
    <property type="term" value="P:cellular response to heat"/>
    <property type="evidence" value="ECO:0007669"/>
    <property type="project" value="TreeGrafter"/>
</dbReference>
<dbReference type="PANTHER" id="PTHR10015:SF328">
    <property type="entry name" value="HEAT STRESS TRANSCRIPTION FACTOR C-2A"/>
    <property type="match status" value="1"/>
</dbReference>
<comment type="caution">
    <text evidence="9">The sequence shown here is derived from an EMBL/GenBank/DDBJ whole genome shotgun (WGS) entry which is preliminary data.</text>
</comment>
<name>A0A833VC32_9POAL</name>
<feature type="region of interest" description="Disordered" evidence="7">
    <location>
        <begin position="98"/>
        <end position="117"/>
    </location>
</feature>
<keyword evidence="10" id="KW-1185">Reference proteome</keyword>
<dbReference type="GO" id="GO:0003700">
    <property type="term" value="F:DNA-binding transcription factor activity"/>
    <property type="evidence" value="ECO:0007669"/>
    <property type="project" value="InterPro"/>
</dbReference>